<dbReference type="InterPro" id="IPR006076">
    <property type="entry name" value="FAD-dep_OxRdtase"/>
</dbReference>
<sequence length="415" mass="45223">MADPNQADIVVVGAGIIGVACALQLARQGRRVVVLDAQAPGMGASYGNAGHLATEQVFPIADLSILKRLPAMLLDPMGPLRLDWAYLPRALPWFIRLLLNLRPARYQRTVAGLRALNEGSLGAWQRLLQSIGQAQLLREDGSLLVFERAESRAALDAVQQRMRQQGVAVESWSGDAVRKAAPQLSDAIQGGLFFPATGHFLDPYTVVGELVNAAKAEGVQFLQQRVLDARLEGSGVSLMTDQGVMTAQQVLIACGAHSAKLTAALTGKQVPLDTERGYHLMLPHEQQRLPFAVTSLERKFIMTPMTGGLRLAGTVEFAGLDRPANMQRAWQLHRLSKGLFRHDLSHSEATPWMGFRPSLPDSLPIIDRVCKGKVLLAFGHQHLGLTQAAVTAERVGQLAAGERVPELQPYRLDRF</sequence>
<reference evidence="3 4" key="1">
    <citation type="submission" date="2019-11" db="EMBL/GenBank/DDBJ databases">
        <title>Epiphytic Pseudomonas syringae from cherry orchards.</title>
        <authorList>
            <person name="Hulin M.T."/>
        </authorList>
    </citation>
    <scope>NUCLEOTIDE SEQUENCE [LARGE SCALE GENOMIC DNA]</scope>
    <source>
        <strain evidence="3 4">PA-6-3B</strain>
    </source>
</reference>
<protein>
    <submittedName>
        <fullName evidence="3">FAD-dependent oxidoreductase</fullName>
    </submittedName>
</protein>
<dbReference type="RefSeq" id="WP_120248100.1">
    <property type="nucleotide sequence ID" value="NZ_JAEHTJ010000031.1"/>
</dbReference>
<comment type="caution">
    <text evidence="3">The sequence shown here is derived from an EMBL/GenBank/DDBJ whole genome shotgun (WGS) entry which is preliminary data.</text>
</comment>
<keyword evidence="4" id="KW-1185">Reference proteome</keyword>
<dbReference type="SUPFAM" id="SSF51905">
    <property type="entry name" value="FAD/NAD(P)-binding domain"/>
    <property type="match status" value="1"/>
</dbReference>
<dbReference type="PANTHER" id="PTHR13847">
    <property type="entry name" value="SARCOSINE DEHYDROGENASE-RELATED"/>
    <property type="match status" value="1"/>
</dbReference>
<proteinExistence type="predicted"/>
<dbReference type="EMBL" id="WKDU01000014">
    <property type="protein sequence ID" value="MCF5153743.1"/>
    <property type="molecule type" value="Genomic_DNA"/>
</dbReference>
<accession>A0ABS9FNH7</accession>
<dbReference type="Pfam" id="PF01266">
    <property type="entry name" value="DAO"/>
    <property type="match status" value="1"/>
</dbReference>
<dbReference type="SUPFAM" id="SSF54373">
    <property type="entry name" value="FAD-linked reductases, C-terminal domain"/>
    <property type="match status" value="1"/>
</dbReference>
<name>A0ABS9FNH7_9PSED</name>
<gene>
    <name evidence="3" type="ORF">GIW47_14075</name>
</gene>
<dbReference type="Gene3D" id="3.30.9.10">
    <property type="entry name" value="D-Amino Acid Oxidase, subunit A, domain 2"/>
    <property type="match status" value="1"/>
</dbReference>
<keyword evidence="1" id="KW-0560">Oxidoreductase</keyword>
<evidence type="ECO:0000259" key="2">
    <source>
        <dbReference type="Pfam" id="PF01266"/>
    </source>
</evidence>
<evidence type="ECO:0000313" key="3">
    <source>
        <dbReference type="EMBL" id="MCF5153743.1"/>
    </source>
</evidence>
<organism evidence="3 4">
    <name type="scientific">Pseudomonas lactis</name>
    <dbReference type="NCBI Taxonomy" id="1615674"/>
    <lineage>
        <taxon>Bacteria</taxon>
        <taxon>Pseudomonadati</taxon>
        <taxon>Pseudomonadota</taxon>
        <taxon>Gammaproteobacteria</taxon>
        <taxon>Pseudomonadales</taxon>
        <taxon>Pseudomonadaceae</taxon>
        <taxon>Pseudomonas</taxon>
    </lineage>
</organism>
<dbReference type="Proteomes" id="UP000814074">
    <property type="component" value="Unassembled WGS sequence"/>
</dbReference>
<dbReference type="PANTHER" id="PTHR13847:SF289">
    <property type="entry name" value="GLYCINE OXIDASE"/>
    <property type="match status" value="1"/>
</dbReference>
<dbReference type="Gene3D" id="3.50.50.60">
    <property type="entry name" value="FAD/NAD(P)-binding domain"/>
    <property type="match status" value="2"/>
</dbReference>
<evidence type="ECO:0000313" key="4">
    <source>
        <dbReference type="Proteomes" id="UP000814074"/>
    </source>
</evidence>
<feature type="domain" description="FAD dependent oxidoreductase" evidence="2">
    <location>
        <begin position="8"/>
        <end position="397"/>
    </location>
</feature>
<evidence type="ECO:0000256" key="1">
    <source>
        <dbReference type="ARBA" id="ARBA00023002"/>
    </source>
</evidence>
<dbReference type="InterPro" id="IPR036188">
    <property type="entry name" value="FAD/NAD-bd_sf"/>
</dbReference>